<evidence type="ECO:0000256" key="12">
    <source>
        <dbReference type="RuleBase" id="RU363032"/>
    </source>
</evidence>
<evidence type="ECO:0000256" key="9">
    <source>
        <dbReference type="ARBA" id="ARBA00023136"/>
    </source>
</evidence>
<comment type="caution">
    <text evidence="15">The sequence shown here is derived from an EMBL/GenBank/DDBJ whole genome shotgun (WGS) entry which is preliminary data.</text>
</comment>
<dbReference type="InterPro" id="IPR000515">
    <property type="entry name" value="MetI-like"/>
</dbReference>
<name>A0ABU7X5P0_9ACTN</name>
<gene>
    <name evidence="15" type="ORF">RB636_36835</name>
</gene>
<feature type="transmembrane region" description="Helical" evidence="12">
    <location>
        <begin position="281"/>
        <end position="300"/>
    </location>
</feature>
<dbReference type="Gene3D" id="1.10.3720.10">
    <property type="entry name" value="MetI-like"/>
    <property type="match status" value="1"/>
</dbReference>
<evidence type="ECO:0000313" key="15">
    <source>
        <dbReference type="EMBL" id="MEF3118729.1"/>
    </source>
</evidence>
<evidence type="ECO:0000313" key="16">
    <source>
        <dbReference type="Proteomes" id="UP001348265"/>
    </source>
</evidence>
<evidence type="ECO:0000256" key="1">
    <source>
        <dbReference type="ARBA" id="ARBA00004429"/>
    </source>
</evidence>
<keyword evidence="3" id="KW-1003">Cell membrane</keyword>
<dbReference type="SUPFAM" id="SSF161098">
    <property type="entry name" value="MetI-like"/>
    <property type="match status" value="1"/>
</dbReference>
<feature type="transmembrane region" description="Helical" evidence="12">
    <location>
        <begin position="115"/>
        <end position="139"/>
    </location>
</feature>
<organism evidence="15 16">
    <name type="scientific">Streptomyces chrestomyceticus</name>
    <dbReference type="NCBI Taxonomy" id="68185"/>
    <lineage>
        <taxon>Bacteria</taxon>
        <taxon>Bacillati</taxon>
        <taxon>Actinomycetota</taxon>
        <taxon>Actinomycetes</taxon>
        <taxon>Kitasatosporales</taxon>
        <taxon>Streptomycetaceae</taxon>
        <taxon>Streptomyces</taxon>
    </lineage>
</organism>
<sequence>MRTATGGRTPSSRRAPWPGRTRTPRPGRPPHDHHPSRTRLTARRFARNRLAVAGLALLALLFLAAYAGPLLTPWDHRTHDFLNFLSGPSAEHWWGTTQSGLDLYALTLRGLQKSLVIGILVGVLSTFLSAVVGAFAGYFGGWTDRVLTGAVDLLLVMPAFLVVAVLSPLVRGSGWPVFVVLLAAFSWMITGRVVRSVTLTLKDREYVKAARYMGVPGPVIVFRHILPNMASLLIIDAVIQAGAAVIGESGLSYFGFGVQPPDVSLGTVIADNTNMAASYPWLFFFPAGCLVLIGVSLAFIGDGLRDALDPDAAGAQARAKGRGKRAAMEGHRR</sequence>
<dbReference type="Pfam" id="PF12911">
    <property type="entry name" value="OppC_N"/>
    <property type="match status" value="1"/>
</dbReference>
<evidence type="ECO:0000256" key="13">
    <source>
        <dbReference type="SAM" id="MobiDB-lite"/>
    </source>
</evidence>
<keyword evidence="8 12" id="KW-1133">Transmembrane helix</keyword>
<protein>
    <recommendedName>
        <fullName evidence="11">Oligopeptide transport system permease protein OppC</fullName>
    </recommendedName>
</protein>
<keyword evidence="9 12" id="KW-0472">Membrane</keyword>
<proteinExistence type="inferred from homology"/>
<evidence type="ECO:0000259" key="14">
    <source>
        <dbReference type="PROSITE" id="PS50928"/>
    </source>
</evidence>
<evidence type="ECO:0000256" key="7">
    <source>
        <dbReference type="ARBA" id="ARBA00022927"/>
    </source>
</evidence>
<evidence type="ECO:0000256" key="10">
    <source>
        <dbReference type="ARBA" id="ARBA00024202"/>
    </source>
</evidence>
<evidence type="ECO:0000256" key="11">
    <source>
        <dbReference type="ARBA" id="ARBA00072251"/>
    </source>
</evidence>
<dbReference type="CDD" id="cd06261">
    <property type="entry name" value="TM_PBP2"/>
    <property type="match status" value="1"/>
</dbReference>
<dbReference type="InterPro" id="IPR025966">
    <property type="entry name" value="OppC_N"/>
</dbReference>
<feature type="transmembrane region" description="Helical" evidence="12">
    <location>
        <begin position="146"/>
        <end position="169"/>
    </location>
</feature>
<accession>A0ABU7X5P0</accession>
<feature type="compositionally biased region" description="Polar residues" evidence="13">
    <location>
        <begin position="1"/>
        <end position="12"/>
    </location>
</feature>
<evidence type="ECO:0000256" key="8">
    <source>
        <dbReference type="ARBA" id="ARBA00022989"/>
    </source>
</evidence>
<dbReference type="EMBL" id="JAVFKM010000031">
    <property type="protein sequence ID" value="MEF3118729.1"/>
    <property type="molecule type" value="Genomic_DNA"/>
</dbReference>
<dbReference type="PANTHER" id="PTHR43386:SF2">
    <property type="entry name" value="OLIGOPEPTIDE TRANSPORT SYSTEM PERMEASE PROTEIN OPPC"/>
    <property type="match status" value="1"/>
</dbReference>
<feature type="domain" description="ABC transmembrane type-1" evidence="14">
    <location>
        <begin position="115"/>
        <end position="301"/>
    </location>
</feature>
<feature type="transmembrane region" description="Helical" evidence="12">
    <location>
        <begin position="175"/>
        <end position="194"/>
    </location>
</feature>
<evidence type="ECO:0000256" key="3">
    <source>
        <dbReference type="ARBA" id="ARBA00022475"/>
    </source>
</evidence>
<evidence type="ECO:0000256" key="4">
    <source>
        <dbReference type="ARBA" id="ARBA00022519"/>
    </source>
</evidence>
<evidence type="ECO:0000256" key="2">
    <source>
        <dbReference type="ARBA" id="ARBA00022448"/>
    </source>
</evidence>
<keyword evidence="7" id="KW-0653">Protein transport</keyword>
<comment type="similarity">
    <text evidence="10">Belongs to the binding-protein-dependent transport system permease family. OppBC subfamily.</text>
</comment>
<dbReference type="InterPro" id="IPR035906">
    <property type="entry name" value="MetI-like_sf"/>
</dbReference>
<dbReference type="Proteomes" id="UP001348265">
    <property type="component" value="Unassembled WGS sequence"/>
</dbReference>
<dbReference type="Pfam" id="PF00528">
    <property type="entry name" value="BPD_transp_1"/>
    <property type="match status" value="1"/>
</dbReference>
<keyword evidence="5 12" id="KW-0812">Transmembrane</keyword>
<dbReference type="InterPro" id="IPR050366">
    <property type="entry name" value="BP-dependent_transpt_permease"/>
</dbReference>
<evidence type="ECO:0000256" key="5">
    <source>
        <dbReference type="ARBA" id="ARBA00022692"/>
    </source>
</evidence>
<keyword evidence="16" id="KW-1185">Reference proteome</keyword>
<comment type="subcellular location">
    <subcellularLocation>
        <location evidence="1">Cell inner membrane</location>
        <topology evidence="1">Multi-pass membrane protein</topology>
    </subcellularLocation>
    <subcellularLocation>
        <location evidence="12">Cell membrane</location>
        <topology evidence="12">Multi-pass membrane protein</topology>
    </subcellularLocation>
</comment>
<keyword evidence="4" id="KW-0997">Cell inner membrane</keyword>
<dbReference type="PANTHER" id="PTHR43386">
    <property type="entry name" value="OLIGOPEPTIDE TRANSPORT SYSTEM PERMEASE PROTEIN APPC"/>
    <property type="match status" value="1"/>
</dbReference>
<evidence type="ECO:0000256" key="6">
    <source>
        <dbReference type="ARBA" id="ARBA00022856"/>
    </source>
</evidence>
<keyword evidence="6" id="KW-0571">Peptide transport</keyword>
<keyword evidence="2 12" id="KW-0813">Transport</keyword>
<dbReference type="PROSITE" id="PS50928">
    <property type="entry name" value="ABC_TM1"/>
    <property type="match status" value="1"/>
</dbReference>
<feature type="region of interest" description="Disordered" evidence="13">
    <location>
        <begin position="1"/>
        <end position="38"/>
    </location>
</feature>
<dbReference type="RefSeq" id="WP_331789694.1">
    <property type="nucleotide sequence ID" value="NZ_JAVFKM010000031.1"/>
</dbReference>
<reference evidence="15 16" key="1">
    <citation type="submission" date="2023-08" db="EMBL/GenBank/DDBJ databases">
        <authorList>
            <person name="Sharma P."/>
            <person name="Verma V."/>
            <person name="Mohan M.K."/>
            <person name="Dubey A.K."/>
        </authorList>
    </citation>
    <scope>NUCLEOTIDE SEQUENCE [LARGE SCALE GENOMIC DNA]</scope>
    <source>
        <strain evidence="15 16">ADP4</strain>
    </source>
</reference>